<dbReference type="AlphaFoldDB" id="A0A9N8VQP9"/>
<dbReference type="Proteomes" id="UP000789572">
    <property type="component" value="Unassembled WGS sequence"/>
</dbReference>
<protein>
    <submittedName>
        <fullName evidence="2">1446_t:CDS:1</fullName>
    </submittedName>
</protein>
<comment type="caution">
    <text evidence="2">The sequence shown here is derived from an EMBL/GenBank/DDBJ whole genome shotgun (WGS) entry which is preliminary data.</text>
</comment>
<dbReference type="EMBL" id="CAJVPJ010000016">
    <property type="protein sequence ID" value="CAG8456551.1"/>
    <property type="molecule type" value="Genomic_DNA"/>
</dbReference>
<evidence type="ECO:0000313" key="2">
    <source>
        <dbReference type="EMBL" id="CAG8456551.1"/>
    </source>
</evidence>
<keyword evidence="1" id="KW-0175">Coiled coil</keyword>
<organism evidence="2 3">
    <name type="scientific">Paraglomus occultum</name>
    <dbReference type="NCBI Taxonomy" id="144539"/>
    <lineage>
        <taxon>Eukaryota</taxon>
        <taxon>Fungi</taxon>
        <taxon>Fungi incertae sedis</taxon>
        <taxon>Mucoromycota</taxon>
        <taxon>Glomeromycotina</taxon>
        <taxon>Glomeromycetes</taxon>
        <taxon>Paraglomerales</taxon>
        <taxon>Paraglomeraceae</taxon>
        <taxon>Paraglomus</taxon>
    </lineage>
</organism>
<evidence type="ECO:0000256" key="1">
    <source>
        <dbReference type="SAM" id="Coils"/>
    </source>
</evidence>
<feature type="coiled-coil region" evidence="1">
    <location>
        <begin position="7"/>
        <end position="37"/>
    </location>
</feature>
<accession>A0A9N8VQP9</accession>
<proteinExistence type="predicted"/>
<keyword evidence="3" id="KW-1185">Reference proteome</keyword>
<sequence length="81" mass="9510">MIKITEMAEQTAEIKRLKKSEEQLEDLKKKVVEIMLEYYEPRHYGTAEEIVNNDNSRTKELVAEIKTNEQIKEVISLIIDS</sequence>
<name>A0A9N8VQP9_9GLOM</name>
<evidence type="ECO:0000313" key="3">
    <source>
        <dbReference type="Proteomes" id="UP000789572"/>
    </source>
</evidence>
<gene>
    <name evidence="2" type="ORF">POCULU_LOCUS332</name>
</gene>
<reference evidence="2" key="1">
    <citation type="submission" date="2021-06" db="EMBL/GenBank/DDBJ databases">
        <authorList>
            <person name="Kallberg Y."/>
            <person name="Tangrot J."/>
            <person name="Rosling A."/>
        </authorList>
    </citation>
    <scope>NUCLEOTIDE SEQUENCE</scope>
    <source>
        <strain evidence="2">IA702</strain>
    </source>
</reference>